<name>A0A5C6AYW7_9BACT</name>
<evidence type="ECO:0000313" key="2">
    <source>
        <dbReference type="Proteomes" id="UP000320176"/>
    </source>
</evidence>
<comment type="caution">
    <text evidence="1">The sequence shown here is derived from an EMBL/GenBank/DDBJ whole genome shotgun (WGS) entry which is preliminary data.</text>
</comment>
<proteinExistence type="predicted"/>
<evidence type="ECO:0000313" key="1">
    <source>
        <dbReference type="EMBL" id="TWU04868.1"/>
    </source>
</evidence>
<accession>A0A5C6AYW7</accession>
<dbReference type="Proteomes" id="UP000320176">
    <property type="component" value="Unassembled WGS sequence"/>
</dbReference>
<organism evidence="1 2">
    <name type="scientific">Stieleria varia</name>
    <dbReference type="NCBI Taxonomy" id="2528005"/>
    <lineage>
        <taxon>Bacteria</taxon>
        <taxon>Pseudomonadati</taxon>
        <taxon>Planctomycetota</taxon>
        <taxon>Planctomycetia</taxon>
        <taxon>Pirellulales</taxon>
        <taxon>Pirellulaceae</taxon>
        <taxon>Stieleria</taxon>
    </lineage>
</organism>
<dbReference type="AlphaFoldDB" id="A0A5C6AYW7"/>
<dbReference type="EMBL" id="SJPN01000003">
    <property type="protein sequence ID" value="TWU04868.1"/>
    <property type="molecule type" value="Genomic_DNA"/>
</dbReference>
<keyword evidence="2" id="KW-1185">Reference proteome</keyword>
<protein>
    <submittedName>
        <fullName evidence="1">Uncharacterized protein</fullName>
    </submittedName>
</protein>
<sequence length="67" mass="7768">MRLVEIDFQNLQRFPTDCSMKHGHYAWGISVIDDAWEDFDDTDHFAACLGRVPFFAPLRLALGFCFL</sequence>
<gene>
    <name evidence="1" type="ORF">Pla52n_29130</name>
</gene>
<reference evidence="1 2" key="1">
    <citation type="submission" date="2019-02" db="EMBL/GenBank/DDBJ databases">
        <title>Deep-cultivation of Planctomycetes and their phenomic and genomic characterization uncovers novel biology.</title>
        <authorList>
            <person name="Wiegand S."/>
            <person name="Jogler M."/>
            <person name="Boedeker C."/>
            <person name="Pinto D."/>
            <person name="Vollmers J."/>
            <person name="Rivas-Marin E."/>
            <person name="Kohn T."/>
            <person name="Peeters S.H."/>
            <person name="Heuer A."/>
            <person name="Rast P."/>
            <person name="Oberbeckmann S."/>
            <person name="Bunk B."/>
            <person name="Jeske O."/>
            <person name="Meyerdierks A."/>
            <person name="Storesund J.E."/>
            <person name="Kallscheuer N."/>
            <person name="Luecker S."/>
            <person name="Lage O.M."/>
            <person name="Pohl T."/>
            <person name="Merkel B.J."/>
            <person name="Hornburger P."/>
            <person name="Mueller R.-W."/>
            <person name="Bruemmer F."/>
            <person name="Labrenz M."/>
            <person name="Spormann A.M."/>
            <person name="Op Den Camp H."/>
            <person name="Overmann J."/>
            <person name="Amann R."/>
            <person name="Jetten M.S.M."/>
            <person name="Mascher T."/>
            <person name="Medema M.H."/>
            <person name="Devos D.P."/>
            <person name="Kaster A.-K."/>
            <person name="Ovreas L."/>
            <person name="Rohde M."/>
            <person name="Galperin M.Y."/>
            <person name="Jogler C."/>
        </authorList>
    </citation>
    <scope>NUCLEOTIDE SEQUENCE [LARGE SCALE GENOMIC DNA]</scope>
    <source>
        <strain evidence="1 2">Pla52n</strain>
    </source>
</reference>